<dbReference type="AlphaFoldDB" id="A0A3R7CL87"/>
<proteinExistence type="inferred from homology"/>
<dbReference type="EMBL" id="QOCS01000008">
    <property type="protein sequence ID" value="RHW47386.1"/>
    <property type="molecule type" value="Genomic_DNA"/>
</dbReference>
<reference evidence="3 4" key="1">
    <citation type="submission" date="2018-07" db="EMBL/GenBank/DDBJ databases">
        <title>Genome sequences of six Lactobacillus spp. isolated from bumble bee guts.</title>
        <authorList>
            <person name="Motta E.V.S."/>
            <person name="Moran N.A."/>
        </authorList>
    </citation>
    <scope>NUCLEOTIDE SEQUENCE [LARGE SCALE GENOMIC DNA]</scope>
    <source>
        <strain evidence="3 4">LV-8.1</strain>
    </source>
</reference>
<dbReference type="InterPro" id="IPR002347">
    <property type="entry name" value="SDR_fam"/>
</dbReference>
<dbReference type="GO" id="GO:0016491">
    <property type="term" value="F:oxidoreductase activity"/>
    <property type="evidence" value="ECO:0007669"/>
    <property type="project" value="UniProtKB-KW"/>
</dbReference>
<gene>
    <name evidence="3" type="ORF">DS832_04370</name>
</gene>
<dbReference type="CDD" id="cd05233">
    <property type="entry name" value="SDR_c"/>
    <property type="match status" value="1"/>
</dbReference>
<dbReference type="GO" id="GO:0008206">
    <property type="term" value="P:bile acid metabolic process"/>
    <property type="evidence" value="ECO:0007669"/>
    <property type="project" value="UniProtKB-ARBA"/>
</dbReference>
<dbReference type="NCBIfam" id="NF005118">
    <property type="entry name" value="PRK06550.1"/>
    <property type="match status" value="1"/>
</dbReference>
<dbReference type="Gene3D" id="3.40.50.720">
    <property type="entry name" value="NAD(P)-binding Rossmann-like Domain"/>
    <property type="match status" value="1"/>
</dbReference>
<dbReference type="PANTHER" id="PTHR24321">
    <property type="entry name" value="DEHYDROGENASES, SHORT CHAIN"/>
    <property type="match status" value="1"/>
</dbReference>
<evidence type="ECO:0000256" key="1">
    <source>
        <dbReference type="ARBA" id="ARBA00006484"/>
    </source>
</evidence>
<comment type="similarity">
    <text evidence="1">Belongs to the short-chain dehydrogenases/reductases (SDR) family.</text>
</comment>
<evidence type="ECO:0000313" key="3">
    <source>
        <dbReference type="EMBL" id="RHW47386.1"/>
    </source>
</evidence>
<sequence length="247" mass="27028">MKAIYPDLKDKRVLVTGCASGIGASQCRLFLEQGCEVYGIDLHVANIEHARFHFIQLDLMQATDVKVTLEPLARMDIICNTAGILDDYQPSLATDEQLWNQVLNTNLRSMYLVCNIFIAKSLAAQRPLTIVNMASIASFMASGGGAAYTASKHAIVGYTKQLNFDYGKFKIRANCLAPGAVQTQMTQEDFNTNTDTAQKVVRQTLIGRYAQPEEIAQATLFLASAVSEYIYGAVLPIDGGFSLGKEI</sequence>
<dbReference type="SUPFAM" id="SSF51735">
    <property type="entry name" value="NAD(P)-binding Rossmann-fold domains"/>
    <property type="match status" value="1"/>
</dbReference>
<protein>
    <submittedName>
        <fullName evidence="3">3-oxoacyl-ACP reductase</fullName>
    </submittedName>
</protein>
<accession>A0A3R7CL87</accession>
<dbReference type="RefSeq" id="WP_118910546.1">
    <property type="nucleotide sequence ID" value="NZ_QOCS01000008.1"/>
</dbReference>
<comment type="caution">
    <text evidence="3">The sequence shown here is derived from an EMBL/GenBank/DDBJ whole genome shotgun (WGS) entry which is preliminary data.</text>
</comment>
<keyword evidence="2" id="KW-0560">Oxidoreductase</keyword>
<dbReference type="Proteomes" id="UP000284822">
    <property type="component" value="Unassembled WGS sequence"/>
</dbReference>
<evidence type="ECO:0000313" key="4">
    <source>
        <dbReference type="Proteomes" id="UP000284822"/>
    </source>
</evidence>
<evidence type="ECO:0000256" key="2">
    <source>
        <dbReference type="ARBA" id="ARBA00023002"/>
    </source>
</evidence>
<dbReference type="PANTHER" id="PTHR24321:SF8">
    <property type="entry name" value="ESTRADIOL 17-BETA-DEHYDROGENASE 8-RELATED"/>
    <property type="match status" value="1"/>
</dbReference>
<dbReference type="InterPro" id="IPR036291">
    <property type="entry name" value="NAD(P)-bd_dom_sf"/>
</dbReference>
<dbReference type="PRINTS" id="PR00081">
    <property type="entry name" value="GDHRDH"/>
</dbReference>
<dbReference type="Pfam" id="PF13561">
    <property type="entry name" value="adh_short_C2"/>
    <property type="match status" value="1"/>
</dbReference>
<dbReference type="FunFam" id="3.40.50.720:FF:000084">
    <property type="entry name" value="Short-chain dehydrogenase reductase"/>
    <property type="match status" value="1"/>
</dbReference>
<name>A0A3R7CL87_9LACO</name>
<dbReference type="PRINTS" id="PR00080">
    <property type="entry name" value="SDRFAMILY"/>
</dbReference>
<organism evidence="3 4">
    <name type="scientific">Bombilactobacillus bombi</name>
    <dbReference type="NCBI Taxonomy" id="1303590"/>
    <lineage>
        <taxon>Bacteria</taxon>
        <taxon>Bacillati</taxon>
        <taxon>Bacillota</taxon>
        <taxon>Bacilli</taxon>
        <taxon>Lactobacillales</taxon>
        <taxon>Lactobacillaceae</taxon>
        <taxon>Bombilactobacillus</taxon>
    </lineage>
</organism>